<dbReference type="Proteomes" id="UP000789572">
    <property type="component" value="Unassembled WGS sequence"/>
</dbReference>
<accession>A0A9N9CMB0</accession>
<dbReference type="SUPFAM" id="SSF52540">
    <property type="entry name" value="P-loop containing nucleoside triphosphate hydrolases"/>
    <property type="match status" value="1"/>
</dbReference>
<dbReference type="Gene3D" id="3.40.50.300">
    <property type="entry name" value="P-loop containing nucleotide triphosphate hydrolases"/>
    <property type="match status" value="1"/>
</dbReference>
<sequence>MHGHRQSGKSTVIYAVQRYLHTLTVDMAGSRLTTPDAYIISFNAGIDIDNGVDAFWMSICKKLRVLNPTLFTFDEQLCVTSHTFESFFLRQSSSRPMILFIDEASYLVGKDLEIINSLLDTLRLLKGDRNNRCLHAIALIGIETIKWLLQRPGSLSPFTAETVITPEQFNAEDIVNLLDQYSKQECVEFDSVAIAEDIFECTLSHKGLVGTCCRVLVKRDANLEEILAEGILIRNSMLPAEMDVKCAAPIYYTLQSNDHNLAPQHIFALQTTNSDGHLSEYAFQFEFAAIIKHLLSPTYADLLYHVLPELPPYGFELLVQGDEAKIDEHLKKSDYYCMLHKCCAVYMVNLTDNANANYYRSTTYKNVIPLHVIYDKGKGTTLIKYKDHQEQVSFCGSSWNIVFKQASVEID</sequence>
<keyword evidence="2" id="KW-1185">Reference proteome</keyword>
<reference evidence="1" key="1">
    <citation type="submission" date="2021-06" db="EMBL/GenBank/DDBJ databases">
        <authorList>
            <person name="Kallberg Y."/>
            <person name="Tangrot J."/>
            <person name="Rosling A."/>
        </authorList>
    </citation>
    <scope>NUCLEOTIDE SEQUENCE</scope>
    <source>
        <strain evidence="1">IA702</strain>
    </source>
</reference>
<evidence type="ECO:0000313" key="2">
    <source>
        <dbReference type="Proteomes" id="UP000789572"/>
    </source>
</evidence>
<gene>
    <name evidence="1" type="ORF">POCULU_LOCUS7761</name>
</gene>
<dbReference type="OrthoDB" id="2408703at2759"/>
<comment type="caution">
    <text evidence="1">The sequence shown here is derived from an EMBL/GenBank/DDBJ whole genome shotgun (WGS) entry which is preliminary data.</text>
</comment>
<dbReference type="AlphaFoldDB" id="A0A9N9CMB0"/>
<dbReference type="EMBL" id="CAJVPJ010001892">
    <property type="protein sequence ID" value="CAG8607068.1"/>
    <property type="molecule type" value="Genomic_DNA"/>
</dbReference>
<protein>
    <submittedName>
        <fullName evidence="1">5482_t:CDS:1</fullName>
    </submittedName>
</protein>
<evidence type="ECO:0000313" key="1">
    <source>
        <dbReference type="EMBL" id="CAG8607068.1"/>
    </source>
</evidence>
<organism evidence="1 2">
    <name type="scientific">Paraglomus occultum</name>
    <dbReference type="NCBI Taxonomy" id="144539"/>
    <lineage>
        <taxon>Eukaryota</taxon>
        <taxon>Fungi</taxon>
        <taxon>Fungi incertae sedis</taxon>
        <taxon>Mucoromycota</taxon>
        <taxon>Glomeromycotina</taxon>
        <taxon>Glomeromycetes</taxon>
        <taxon>Paraglomerales</taxon>
        <taxon>Paraglomeraceae</taxon>
        <taxon>Paraglomus</taxon>
    </lineage>
</organism>
<proteinExistence type="predicted"/>
<name>A0A9N9CMB0_9GLOM</name>
<dbReference type="InterPro" id="IPR027417">
    <property type="entry name" value="P-loop_NTPase"/>
</dbReference>